<organism evidence="2 3">
    <name type="scientific">Haloarcula sebkhae</name>
    <dbReference type="NCBI Taxonomy" id="932660"/>
    <lineage>
        <taxon>Archaea</taxon>
        <taxon>Methanobacteriati</taxon>
        <taxon>Methanobacteriota</taxon>
        <taxon>Stenosarchaea group</taxon>
        <taxon>Halobacteria</taxon>
        <taxon>Halobacteriales</taxon>
        <taxon>Haloarculaceae</taxon>
        <taxon>Haloarcula</taxon>
    </lineage>
</organism>
<accession>A0A830F3H9</accession>
<reference evidence="2" key="1">
    <citation type="journal article" date="2014" name="Int. J. Syst. Evol. Microbiol.">
        <title>Complete genome sequence of Corynebacterium casei LMG S-19264T (=DSM 44701T), isolated from a smear-ripened cheese.</title>
        <authorList>
            <consortium name="US DOE Joint Genome Institute (JGI-PGF)"/>
            <person name="Walter F."/>
            <person name="Albersmeier A."/>
            <person name="Kalinowski J."/>
            <person name="Ruckert C."/>
        </authorList>
    </citation>
    <scope>NUCLEOTIDE SEQUENCE</scope>
    <source>
        <strain evidence="2">JCM 19018</strain>
    </source>
</reference>
<comment type="caution">
    <text evidence="2">The sequence shown here is derived from an EMBL/GenBank/DDBJ whole genome shotgun (WGS) entry which is preliminary data.</text>
</comment>
<evidence type="ECO:0000313" key="2">
    <source>
        <dbReference type="EMBL" id="GGK71721.1"/>
    </source>
</evidence>
<feature type="compositionally biased region" description="Basic residues" evidence="1">
    <location>
        <begin position="80"/>
        <end position="89"/>
    </location>
</feature>
<evidence type="ECO:0000313" key="3">
    <source>
        <dbReference type="Proteomes" id="UP000614221"/>
    </source>
</evidence>
<dbReference type="EMBL" id="BMPD01000004">
    <property type="protein sequence ID" value="GGK71721.1"/>
    <property type="molecule type" value="Genomic_DNA"/>
</dbReference>
<evidence type="ECO:0000256" key="1">
    <source>
        <dbReference type="SAM" id="MobiDB-lite"/>
    </source>
</evidence>
<protein>
    <submittedName>
        <fullName evidence="2">Uncharacterized protein</fullName>
    </submittedName>
</protein>
<feature type="region of interest" description="Disordered" evidence="1">
    <location>
        <begin position="70"/>
        <end position="89"/>
    </location>
</feature>
<proteinExistence type="predicted"/>
<gene>
    <name evidence="2" type="ORF">GCM10009067_25050</name>
</gene>
<reference evidence="2" key="2">
    <citation type="submission" date="2020-09" db="EMBL/GenBank/DDBJ databases">
        <authorList>
            <person name="Sun Q."/>
            <person name="Ohkuma M."/>
        </authorList>
    </citation>
    <scope>NUCLEOTIDE SEQUENCE</scope>
    <source>
        <strain evidence="2">JCM 19018</strain>
    </source>
</reference>
<dbReference type="AlphaFoldDB" id="A0A830F3H9"/>
<name>A0A830F3H9_9EURY</name>
<sequence length="89" mass="10357">MRLFRLALATGIDYAEEFAPVFLVFTFWELAAEGVKLSGRDYCMHQVNNDAFVGRYVRRFSPFYFGERRRTTSSQTAGRGRGRRRSYTA</sequence>
<dbReference type="Proteomes" id="UP000614221">
    <property type="component" value="Unassembled WGS sequence"/>
</dbReference>